<feature type="domain" description="C2H2-type" evidence="8">
    <location>
        <begin position="106"/>
        <end position="135"/>
    </location>
</feature>
<evidence type="ECO:0000313" key="10">
    <source>
        <dbReference type="EnsemblFungi" id="PTTG_05344-t43_1-p1"/>
    </source>
</evidence>
<comment type="subcellular location">
    <subcellularLocation>
        <location evidence="1">Nucleus</location>
    </subcellularLocation>
</comment>
<evidence type="ECO:0000256" key="7">
    <source>
        <dbReference type="PROSITE-ProRule" id="PRU00042"/>
    </source>
</evidence>
<gene>
    <name evidence="9" type="ORF">PTTG_05344</name>
</gene>
<keyword evidence="3" id="KW-0677">Repeat</keyword>
<keyword evidence="5" id="KW-0862">Zinc</keyword>
<keyword evidence="6" id="KW-0539">Nucleus</keyword>
<dbReference type="PANTHER" id="PTHR24376:SF216">
    <property type="entry name" value="ZINC FINGER PROTEIN 420-LIKE"/>
    <property type="match status" value="1"/>
</dbReference>
<reference evidence="10" key="4">
    <citation type="submission" date="2025-05" db="UniProtKB">
        <authorList>
            <consortium name="EnsemblFungi"/>
        </authorList>
    </citation>
    <scope>IDENTIFICATION</scope>
    <source>
        <strain evidence="10">isolate 1-1 / race 1 (BBBD)</strain>
    </source>
</reference>
<dbReference type="SMART" id="SM00355">
    <property type="entry name" value="ZnF_C2H2"/>
    <property type="match status" value="6"/>
</dbReference>
<keyword evidence="4 7" id="KW-0863">Zinc-finger</keyword>
<evidence type="ECO:0000256" key="4">
    <source>
        <dbReference type="ARBA" id="ARBA00022771"/>
    </source>
</evidence>
<feature type="domain" description="C2H2-type" evidence="8">
    <location>
        <begin position="206"/>
        <end position="237"/>
    </location>
</feature>
<proteinExistence type="predicted"/>
<dbReference type="EnsemblFungi" id="PTTG_05344-t43_1">
    <property type="protein sequence ID" value="PTTG_05344-t43_1-p1"/>
    <property type="gene ID" value="PTTG_05344"/>
</dbReference>
<dbReference type="InterPro" id="IPR013087">
    <property type="entry name" value="Znf_C2H2_type"/>
</dbReference>
<dbReference type="Proteomes" id="UP000005240">
    <property type="component" value="Unassembled WGS sequence"/>
</dbReference>
<dbReference type="PANTHER" id="PTHR24376">
    <property type="entry name" value="ZINC FINGER PROTEIN"/>
    <property type="match status" value="1"/>
</dbReference>
<dbReference type="EMBL" id="ADAS02000005">
    <property type="protein sequence ID" value="OAV98792.1"/>
    <property type="molecule type" value="Genomic_DNA"/>
</dbReference>
<evidence type="ECO:0000256" key="2">
    <source>
        <dbReference type="ARBA" id="ARBA00022723"/>
    </source>
</evidence>
<dbReference type="GO" id="GO:0005634">
    <property type="term" value="C:nucleus"/>
    <property type="evidence" value="ECO:0007669"/>
    <property type="project" value="UniProtKB-SubCell"/>
</dbReference>
<evidence type="ECO:0000256" key="5">
    <source>
        <dbReference type="ARBA" id="ARBA00022833"/>
    </source>
</evidence>
<evidence type="ECO:0000313" key="11">
    <source>
        <dbReference type="Proteomes" id="UP000005240"/>
    </source>
</evidence>
<dbReference type="GO" id="GO:0008270">
    <property type="term" value="F:zinc ion binding"/>
    <property type="evidence" value="ECO:0007669"/>
    <property type="project" value="UniProtKB-KW"/>
</dbReference>
<dbReference type="SUPFAM" id="SSF57667">
    <property type="entry name" value="beta-beta-alpha zinc fingers"/>
    <property type="match status" value="2"/>
</dbReference>
<dbReference type="Gene3D" id="3.30.160.60">
    <property type="entry name" value="Classic Zinc Finger"/>
    <property type="match status" value="2"/>
</dbReference>
<reference evidence="9" key="2">
    <citation type="submission" date="2016-05" db="EMBL/GenBank/DDBJ databases">
        <title>Comparative analysis highlights variable genome content of wheat rusts and divergence of the mating loci.</title>
        <authorList>
            <person name="Cuomo C.A."/>
            <person name="Bakkeren G."/>
            <person name="Szabo L."/>
            <person name="Khalil H."/>
            <person name="Joly D."/>
            <person name="Goldberg J."/>
            <person name="Young S."/>
            <person name="Zeng Q."/>
            <person name="Fellers J."/>
        </authorList>
    </citation>
    <scope>NUCLEOTIDE SEQUENCE [LARGE SCALE GENOMIC DNA]</scope>
    <source>
        <strain evidence="9">1-1 BBBD Race 1</strain>
    </source>
</reference>
<dbReference type="GO" id="GO:0001228">
    <property type="term" value="F:DNA-binding transcription activator activity, RNA polymerase II-specific"/>
    <property type="evidence" value="ECO:0007669"/>
    <property type="project" value="TreeGrafter"/>
</dbReference>
<dbReference type="Pfam" id="PF12171">
    <property type="entry name" value="zf-C2H2_jaz"/>
    <property type="match status" value="1"/>
</dbReference>
<evidence type="ECO:0000256" key="1">
    <source>
        <dbReference type="ARBA" id="ARBA00004123"/>
    </source>
</evidence>
<reference evidence="10 11" key="3">
    <citation type="journal article" date="2017" name="G3 (Bethesda)">
        <title>Comparative analysis highlights variable genome content of wheat rusts and divergence of the mating loci.</title>
        <authorList>
            <person name="Cuomo C.A."/>
            <person name="Bakkeren G."/>
            <person name="Khalil H.B."/>
            <person name="Panwar V."/>
            <person name="Joly D."/>
            <person name="Linning R."/>
            <person name="Sakthikumar S."/>
            <person name="Song X."/>
            <person name="Adiconis X."/>
            <person name="Fan L."/>
            <person name="Goldberg J.M."/>
            <person name="Levin J.Z."/>
            <person name="Young S."/>
            <person name="Zeng Q."/>
            <person name="Anikster Y."/>
            <person name="Bruce M."/>
            <person name="Wang M."/>
            <person name="Yin C."/>
            <person name="McCallum B."/>
            <person name="Szabo L.J."/>
            <person name="Hulbert S."/>
            <person name="Chen X."/>
            <person name="Fellers J.P."/>
        </authorList>
    </citation>
    <scope>NUCLEOTIDE SEQUENCE</scope>
    <source>
        <strain evidence="11">Isolate 1-1 / race 1 (BBBD)</strain>
        <strain evidence="10">isolate 1-1 / race 1 (BBBD)</strain>
    </source>
</reference>
<dbReference type="VEuPathDB" id="FungiDB:PTTG_05344"/>
<dbReference type="PROSITE" id="PS00028">
    <property type="entry name" value="ZINC_FINGER_C2H2_1"/>
    <property type="match status" value="2"/>
</dbReference>
<evidence type="ECO:0000256" key="3">
    <source>
        <dbReference type="ARBA" id="ARBA00022737"/>
    </source>
</evidence>
<dbReference type="Pfam" id="PF12874">
    <property type="entry name" value="zf-met"/>
    <property type="match status" value="2"/>
</dbReference>
<dbReference type="STRING" id="630390.A0A180H2N4"/>
<keyword evidence="2" id="KW-0479">Metal-binding</keyword>
<keyword evidence="11" id="KW-1185">Reference proteome</keyword>
<evidence type="ECO:0000256" key="6">
    <source>
        <dbReference type="ARBA" id="ARBA00023242"/>
    </source>
</evidence>
<dbReference type="InterPro" id="IPR036236">
    <property type="entry name" value="Znf_C2H2_sf"/>
</dbReference>
<protein>
    <recommendedName>
        <fullName evidence="8">C2H2-type domain-containing protein</fullName>
    </recommendedName>
</protein>
<sequence length="287" mass="33420">MITVCHYECESCNRYFGQDSKYEQHLVQSPSHHYCKPCRREFVSARAMQAHLNQSEKHMACRWCHTPVGNLRLHNEQHHQQCPRCKIWYSDLKALKNHCLDDHSDVYCAPCRTLFTQPNNMIMHLRSSTHQPKNAKCPHDACGKTFVSPSALIAHFEAGTCASGVELEDVDEYFGHHIDRQQLFVKKELIYAQRTWKIPSNHHGPLQCPLCKKLFDHAGQIAFHLKSPRHKNYGRKPYTCPSERCGHATFYSLSSLLLHRETRTCEMGYRYELPKLLDRLYGIISQL</sequence>
<feature type="domain" description="C2H2-type" evidence="8">
    <location>
        <begin position="7"/>
        <end position="37"/>
    </location>
</feature>
<dbReference type="InterPro" id="IPR022755">
    <property type="entry name" value="Znf_C2H2_jaz"/>
</dbReference>
<evidence type="ECO:0000259" key="8">
    <source>
        <dbReference type="PROSITE" id="PS50157"/>
    </source>
</evidence>
<accession>A0A180H2N4</accession>
<evidence type="ECO:0000313" key="9">
    <source>
        <dbReference type="EMBL" id="OAV98792.1"/>
    </source>
</evidence>
<dbReference type="GO" id="GO:0000978">
    <property type="term" value="F:RNA polymerase II cis-regulatory region sequence-specific DNA binding"/>
    <property type="evidence" value="ECO:0007669"/>
    <property type="project" value="TreeGrafter"/>
</dbReference>
<organism evidence="9">
    <name type="scientific">Puccinia triticina (isolate 1-1 / race 1 (BBBD))</name>
    <name type="common">Brown leaf rust fungus</name>
    <dbReference type="NCBI Taxonomy" id="630390"/>
    <lineage>
        <taxon>Eukaryota</taxon>
        <taxon>Fungi</taxon>
        <taxon>Dikarya</taxon>
        <taxon>Basidiomycota</taxon>
        <taxon>Pucciniomycotina</taxon>
        <taxon>Pucciniomycetes</taxon>
        <taxon>Pucciniales</taxon>
        <taxon>Pucciniaceae</taxon>
        <taxon>Puccinia</taxon>
    </lineage>
</organism>
<reference evidence="9" key="1">
    <citation type="submission" date="2009-11" db="EMBL/GenBank/DDBJ databases">
        <authorList>
            <consortium name="The Broad Institute Genome Sequencing Platform"/>
            <person name="Ward D."/>
            <person name="Feldgarden M."/>
            <person name="Earl A."/>
            <person name="Young S.K."/>
            <person name="Zeng Q."/>
            <person name="Koehrsen M."/>
            <person name="Alvarado L."/>
            <person name="Berlin A."/>
            <person name="Bochicchio J."/>
            <person name="Borenstein D."/>
            <person name="Chapman S.B."/>
            <person name="Chen Z."/>
            <person name="Engels R."/>
            <person name="Freedman E."/>
            <person name="Gellesch M."/>
            <person name="Goldberg J."/>
            <person name="Griggs A."/>
            <person name="Gujja S."/>
            <person name="Heilman E."/>
            <person name="Heiman D."/>
            <person name="Hepburn T."/>
            <person name="Howarth C."/>
            <person name="Jen D."/>
            <person name="Larson L."/>
            <person name="Lewis B."/>
            <person name="Mehta T."/>
            <person name="Park D."/>
            <person name="Pearson M."/>
            <person name="Roberts A."/>
            <person name="Saif S."/>
            <person name="Shea T."/>
            <person name="Shenoy N."/>
            <person name="Sisk P."/>
            <person name="Stolte C."/>
            <person name="Sykes S."/>
            <person name="Thomson T."/>
            <person name="Walk T."/>
            <person name="White J."/>
            <person name="Yandava C."/>
            <person name="Izard J."/>
            <person name="Baranova O.V."/>
            <person name="Blanton J.M."/>
            <person name="Tanner A.C."/>
            <person name="Dewhirst F.E."/>
            <person name="Haas B."/>
            <person name="Nusbaum C."/>
            <person name="Birren B."/>
        </authorList>
    </citation>
    <scope>NUCLEOTIDE SEQUENCE [LARGE SCALE GENOMIC DNA]</scope>
    <source>
        <strain evidence="9">1-1 BBBD Race 1</strain>
    </source>
</reference>
<dbReference type="PROSITE" id="PS50157">
    <property type="entry name" value="ZINC_FINGER_C2H2_2"/>
    <property type="match status" value="3"/>
</dbReference>
<name>A0A180H2N4_PUCT1</name>
<dbReference type="AlphaFoldDB" id="A0A180H2N4"/>
<dbReference type="OrthoDB" id="6077919at2759"/>